<comment type="similarity">
    <text evidence="3">Belongs to the FdhD family.</text>
</comment>
<keyword evidence="5" id="KW-1185">Reference proteome</keyword>
<dbReference type="GO" id="GO:0016783">
    <property type="term" value="F:sulfurtransferase activity"/>
    <property type="evidence" value="ECO:0007669"/>
    <property type="project" value="InterPro"/>
</dbReference>
<comment type="subcellular location">
    <subcellularLocation>
        <location evidence="3">Cytoplasm</location>
    </subcellularLocation>
</comment>
<dbReference type="InterPro" id="IPR003786">
    <property type="entry name" value="FdhD"/>
</dbReference>
<dbReference type="AlphaFoldDB" id="A0A840XWX0"/>
<dbReference type="PANTHER" id="PTHR30592:SF1">
    <property type="entry name" value="SULFUR CARRIER PROTEIN FDHD"/>
    <property type="match status" value="1"/>
</dbReference>
<proteinExistence type="inferred from homology"/>
<feature type="active site" description="Cysteine persulfide intermediate" evidence="3">
    <location>
        <position position="112"/>
    </location>
</feature>
<gene>
    <name evidence="3" type="primary">fdhD</name>
    <name evidence="4" type="ORF">FHS87_001294</name>
</gene>
<organism evidence="4 5">
    <name type="scientific">Muricoccus pecuniae</name>
    <dbReference type="NCBI Taxonomy" id="693023"/>
    <lineage>
        <taxon>Bacteria</taxon>
        <taxon>Pseudomonadati</taxon>
        <taxon>Pseudomonadota</taxon>
        <taxon>Alphaproteobacteria</taxon>
        <taxon>Acetobacterales</taxon>
        <taxon>Roseomonadaceae</taxon>
        <taxon>Muricoccus</taxon>
    </lineage>
</organism>
<dbReference type="RefSeq" id="WP_221299595.1">
    <property type="nucleotide sequence ID" value="NZ_JACIJD010000004.1"/>
</dbReference>
<dbReference type="NCBIfam" id="TIGR00129">
    <property type="entry name" value="fdhD_narQ"/>
    <property type="match status" value="1"/>
</dbReference>
<accession>A0A840XWX0</accession>
<sequence>MSLPPSSRRAEALVIGRDGEPRAAFRQVPEEVPVSLVYSSVPFAVMMLTPTDLVDFAYGFSLTEGIVADASGIREVEIGEEARGLRLDIRLAPSVLTAHLARRRSISGRTGCGLCGIEEIDQMPQAARPEGPAPAIDPAAIRRALEALEGAQPLNDETRAVHAAALARADGALLAVREDVGRHNALDKLAGAMLRDGARAADGFLIVTSRLSFELVEKAAAIGARTLVAISAPTALALERARALDMNLVAVARRDTIAVFHGMERLRATAPG</sequence>
<keyword evidence="2 3" id="KW-0501">Molybdenum cofactor biosynthesis</keyword>
<reference evidence="4 5" key="1">
    <citation type="submission" date="2020-08" db="EMBL/GenBank/DDBJ databases">
        <title>Genomic Encyclopedia of Type Strains, Phase IV (KMG-IV): sequencing the most valuable type-strain genomes for metagenomic binning, comparative biology and taxonomic classification.</title>
        <authorList>
            <person name="Goeker M."/>
        </authorList>
    </citation>
    <scope>NUCLEOTIDE SEQUENCE [LARGE SCALE GENOMIC DNA]</scope>
    <source>
        <strain evidence="4 5">DSM 25622</strain>
    </source>
</reference>
<name>A0A840XWX0_9PROT</name>
<dbReference type="Gene3D" id="3.40.140.10">
    <property type="entry name" value="Cytidine Deaminase, domain 2"/>
    <property type="match status" value="1"/>
</dbReference>
<dbReference type="Pfam" id="PF02634">
    <property type="entry name" value="FdhD-NarQ"/>
    <property type="match status" value="1"/>
</dbReference>
<comment type="caution">
    <text evidence="4">The sequence shown here is derived from an EMBL/GenBank/DDBJ whole genome shotgun (WGS) entry which is preliminary data.</text>
</comment>
<dbReference type="GO" id="GO:0005737">
    <property type="term" value="C:cytoplasm"/>
    <property type="evidence" value="ECO:0007669"/>
    <property type="project" value="UniProtKB-SubCell"/>
</dbReference>
<dbReference type="Proteomes" id="UP000580654">
    <property type="component" value="Unassembled WGS sequence"/>
</dbReference>
<dbReference type="Gene3D" id="3.10.20.10">
    <property type="match status" value="1"/>
</dbReference>
<evidence type="ECO:0000313" key="5">
    <source>
        <dbReference type="Proteomes" id="UP000580654"/>
    </source>
</evidence>
<evidence type="ECO:0000256" key="1">
    <source>
        <dbReference type="ARBA" id="ARBA00022490"/>
    </source>
</evidence>
<dbReference type="EMBL" id="JACIJD010000004">
    <property type="protein sequence ID" value="MBB5693268.1"/>
    <property type="molecule type" value="Genomic_DNA"/>
</dbReference>
<comment type="function">
    <text evidence="3">Required for formate dehydrogenase (FDH) activity. Acts as a sulfur carrier protein that transfers sulfur from IscS to the molybdenum cofactor prior to its insertion into FDH.</text>
</comment>
<dbReference type="HAMAP" id="MF_00187">
    <property type="entry name" value="FdhD"/>
    <property type="match status" value="1"/>
</dbReference>
<dbReference type="GO" id="GO:0006777">
    <property type="term" value="P:Mo-molybdopterin cofactor biosynthetic process"/>
    <property type="evidence" value="ECO:0007669"/>
    <property type="project" value="UniProtKB-UniRule"/>
</dbReference>
<protein>
    <recommendedName>
        <fullName evidence="3">Sulfur carrier protein FdhD</fullName>
    </recommendedName>
</protein>
<dbReference type="SUPFAM" id="SSF53927">
    <property type="entry name" value="Cytidine deaminase-like"/>
    <property type="match status" value="1"/>
</dbReference>
<evidence type="ECO:0000313" key="4">
    <source>
        <dbReference type="EMBL" id="MBB5693268.1"/>
    </source>
</evidence>
<evidence type="ECO:0000256" key="3">
    <source>
        <dbReference type="HAMAP-Rule" id="MF_00187"/>
    </source>
</evidence>
<evidence type="ECO:0000256" key="2">
    <source>
        <dbReference type="ARBA" id="ARBA00023150"/>
    </source>
</evidence>
<dbReference type="GO" id="GO:0097163">
    <property type="term" value="F:sulfur carrier activity"/>
    <property type="evidence" value="ECO:0007669"/>
    <property type="project" value="UniProtKB-UniRule"/>
</dbReference>
<dbReference type="PANTHER" id="PTHR30592">
    <property type="entry name" value="FORMATE DEHYDROGENASE"/>
    <property type="match status" value="1"/>
</dbReference>
<dbReference type="PIRSF" id="PIRSF015626">
    <property type="entry name" value="FdhD"/>
    <property type="match status" value="1"/>
</dbReference>
<dbReference type="InterPro" id="IPR016193">
    <property type="entry name" value="Cytidine_deaminase-like"/>
</dbReference>
<comment type="caution">
    <text evidence="3">Lacks conserved residue(s) required for the propagation of feature annotation.</text>
</comment>
<keyword evidence="1 3" id="KW-0963">Cytoplasm</keyword>